<feature type="transmembrane region" description="Helical" evidence="5">
    <location>
        <begin position="85"/>
        <end position="109"/>
    </location>
</feature>
<dbReference type="PANTHER" id="PTHR14624:SF0">
    <property type="entry name" value="POLYPRENOL REDUCTASE"/>
    <property type="match status" value="1"/>
</dbReference>
<keyword evidence="5" id="KW-0256">Endoplasmic reticulum</keyword>
<dbReference type="InterPro" id="IPR039698">
    <property type="entry name" value="Dfg10/SRD5A3"/>
</dbReference>
<keyword evidence="5" id="KW-0560">Oxidoreductase</keyword>
<dbReference type="FunCoup" id="A0A448YN40">
    <property type="interactions" value="352"/>
</dbReference>
<comment type="caution">
    <text evidence="5">Lacks conserved residue(s) required for the propagation of feature annotation.</text>
</comment>
<feature type="non-terminal residue" evidence="7">
    <location>
        <position position="1"/>
    </location>
</feature>
<dbReference type="EMBL" id="CAACVR010000023">
    <property type="protein sequence ID" value="VEU22330.1"/>
    <property type="molecule type" value="Genomic_DNA"/>
</dbReference>
<accession>A0A448YN40</accession>
<keyword evidence="3 5" id="KW-1133">Transmembrane helix</keyword>
<keyword evidence="2 5" id="KW-0812">Transmembrane</keyword>
<protein>
    <recommendedName>
        <fullName evidence="5">Polyprenal reductase</fullName>
        <ecNumber evidence="5">1.3.1.94</ecNumber>
    </recommendedName>
</protein>
<dbReference type="PANTHER" id="PTHR14624">
    <property type="entry name" value="DFG10 PROTEIN"/>
    <property type="match status" value="1"/>
</dbReference>
<keyword evidence="5" id="KW-0521">NADP</keyword>
<keyword evidence="8" id="KW-1185">Reference proteome</keyword>
<dbReference type="GO" id="GO:0160198">
    <property type="term" value="F:polyprenal reductase activity"/>
    <property type="evidence" value="ECO:0007669"/>
    <property type="project" value="UniProtKB-EC"/>
</dbReference>
<evidence type="ECO:0000256" key="2">
    <source>
        <dbReference type="ARBA" id="ARBA00022692"/>
    </source>
</evidence>
<evidence type="ECO:0000256" key="1">
    <source>
        <dbReference type="ARBA" id="ARBA00004127"/>
    </source>
</evidence>
<dbReference type="InterPro" id="IPR001104">
    <property type="entry name" value="3-oxo-5_a-steroid_4-DH_C"/>
</dbReference>
<gene>
    <name evidence="7" type="ORF">BRENAR_LOCUS3061</name>
</gene>
<dbReference type="Pfam" id="PF02544">
    <property type="entry name" value="Steroid_dh"/>
    <property type="match status" value="1"/>
</dbReference>
<evidence type="ECO:0000259" key="6">
    <source>
        <dbReference type="Pfam" id="PF02544"/>
    </source>
</evidence>
<evidence type="ECO:0000256" key="4">
    <source>
        <dbReference type="ARBA" id="ARBA00023136"/>
    </source>
</evidence>
<feature type="domain" description="3-oxo-5-alpha-steroid 4-dehydrogenase C-terminal" evidence="6">
    <location>
        <begin position="36"/>
        <end position="128"/>
    </location>
</feature>
<evidence type="ECO:0000256" key="5">
    <source>
        <dbReference type="RuleBase" id="RU367081"/>
    </source>
</evidence>
<comment type="function">
    <text evidence="5">Plays a key role in early steps of protein N-linked glycosylation by being involved in the conversion of polyprenol into dolichol. Acts as a polyprenal reductase that mediates the reduction of polyprenal into dolichal in a NADP-dependent mechanism. Dolichols are required for the synthesis of dolichol-linked monosaccharides and the oligosaccharide precursor used for N-glycosylation.</text>
</comment>
<sequence length="139" mass="16846">KIHLSHYLAGWFFYVTVNLHPLLCYLAEPRYQSIDYRYLLILPPFLLASVDQYRNHLYLSRLVKYNIPKEGLFRYVCCAHYLDEIIIYLCYSVVLQTFTALLILLWVIVNLSMSANQSYKFYEERKKDGKWWRILPFIY</sequence>
<dbReference type="UniPathway" id="UPA00378"/>
<dbReference type="PROSITE" id="PS50244">
    <property type="entry name" value="S5A_REDUCTASE"/>
    <property type="match status" value="1"/>
</dbReference>
<dbReference type="EC" id="1.3.1.94" evidence="5"/>
<dbReference type="OrthoDB" id="541710at2759"/>
<comment type="similarity">
    <text evidence="5">Belongs to the steroid 5-alpha reductase family. Polyprenal reductase subfamily.</text>
</comment>
<keyword evidence="4 5" id="KW-0472">Membrane</keyword>
<dbReference type="STRING" id="13370.A0A448YN40"/>
<comment type="pathway">
    <text evidence="5">Protein modification; protein glycosylation.</text>
</comment>
<evidence type="ECO:0000256" key="3">
    <source>
        <dbReference type="ARBA" id="ARBA00022989"/>
    </source>
</evidence>
<dbReference type="GO" id="GO:0005789">
    <property type="term" value="C:endoplasmic reticulum membrane"/>
    <property type="evidence" value="ECO:0007669"/>
    <property type="project" value="UniProtKB-SubCell"/>
</dbReference>
<name>A0A448YN40_BRENA</name>
<evidence type="ECO:0000313" key="8">
    <source>
        <dbReference type="Proteomes" id="UP000290900"/>
    </source>
</evidence>
<dbReference type="InParanoid" id="A0A448YN40"/>
<dbReference type="GO" id="GO:0016095">
    <property type="term" value="P:polyprenol catabolic process"/>
    <property type="evidence" value="ECO:0007669"/>
    <property type="project" value="UniProtKB-UniRule"/>
</dbReference>
<dbReference type="GO" id="GO:0006488">
    <property type="term" value="P:dolichol-linked oligosaccharide biosynthetic process"/>
    <property type="evidence" value="ECO:0007669"/>
    <property type="project" value="UniProtKB-UniRule"/>
</dbReference>
<comment type="catalytic activity">
    <reaction evidence="5">
        <text>a di-trans,poly-cis-dolichal + NADP(+) = a di-trans,poly-cis-polyprenal + NADPH + H(+)</text>
        <dbReference type="Rhea" id="RHEA:80727"/>
        <dbReference type="Rhea" id="RHEA-COMP:19536"/>
        <dbReference type="Rhea" id="RHEA-COMP:19537"/>
        <dbReference type="ChEBI" id="CHEBI:15378"/>
        <dbReference type="ChEBI" id="CHEBI:57783"/>
        <dbReference type="ChEBI" id="CHEBI:58349"/>
        <dbReference type="ChEBI" id="CHEBI:231623"/>
        <dbReference type="ChEBI" id="CHEBI:231637"/>
        <dbReference type="EC" id="1.3.1.94"/>
    </reaction>
    <physiologicalReaction direction="right-to-left" evidence="5">
        <dbReference type="Rhea" id="RHEA:80729"/>
    </physiologicalReaction>
</comment>
<dbReference type="Proteomes" id="UP000290900">
    <property type="component" value="Unassembled WGS sequence"/>
</dbReference>
<dbReference type="GO" id="GO:0003865">
    <property type="term" value="F:3-oxo-5-alpha-steroid 4-dehydrogenase activity"/>
    <property type="evidence" value="ECO:0007669"/>
    <property type="project" value="TreeGrafter"/>
</dbReference>
<reference evidence="7 8" key="1">
    <citation type="submission" date="2018-12" db="EMBL/GenBank/DDBJ databases">
        <authorList>
            <person name="Tiukova I."/>
            <person name="Dainat J."/>
        </authorList>
    </citation>
    <scope>NUCLEOTIDE SEQUENCE [LARGE SCALE GENOMIC DNA]</scope>
</reference>
<evidence type="ECO:0000313" key="7">
    <source>
        <dbReference type="EMBL" id="VEU22330.1"/>
    </source>
</evidence>
<proteinExistence type="inferred from homology"/>
<dbReference type="GO" id="GO:0102389">
    <property type="term" value="F:polyprenol reductase activity"/>
    <property type="evidence" value="ECO:0007669"/>
    <property type="project" value="UniProtKB-UniRule"/>
</dbReference>
<organism evidence="7 8">
    <name type="scientific">Brettanomyces naardenensis</name>
    <name type="common">Yeast</name>
    <dbReference type="NCBI Taxonomy" id="13370"/>
    <lineage>
        <taxon>Eukaryota</taxon>
        <taxon>Fungi</taxon>
        <taxon>Dikarya</taxon>
        <taxon>Ascomycota</taxon>
        <taxon>Saccharomycotina</taxon>
        <taxon>Pichiomycetes</taxon>
        <taxon>Pichiales</taxon>
        <taxon>Pichiaceae</taxon>
        <taxon>Brettanomyces</taxon>
    </lineage>
</organism>
<dbReference type="AlphaFoldDB" id="A0A448YN40"/>
<comment type="subcellular location">
    <subcellularLocation>
        <location evidence="1">Endomembrane system</location>
        <topology evidence="1">Multi-pass membrane protein</topology>
    </subcellularLocation>
    <subcellularLocation>
        <location evidence="5">Endoplasmic reticulum membrane</location>
    </subcellularLocation>
</comment>
<feature type="transmembrane region" description="Helical" evidence="5">
    <location>
        <begin position="6"/>
        <end position="26"/>
    </location>
</feature>